<evidence type="ECO:0000313" key="2">
    <source>
        <dbReference type="Proteomes" id="UP000266673"/>
    </source>
</evidence>
<accession>A0A397VAD0</accession>
<dbReference type="AlphaFoldDB" id="A0A397VAD0"/>
<gene>
    <name evidence="1" type="ORF">C2G38_2182016</name>
</gene>
<protein>
    <submittedName>
        <fullName evidence="1">Uncharacterized protein</fullName>
    </submittedName>
</protein>
<keyword evidence="2" id="KW-1185">Reference proteome</keyword>
<evidence type="ECO:0000313" key="1">
    <source>
        <dbReference type="EMBL" id="RIB19395.1"/>
    </source>
</evidence>
<dbReference type="OrthoDB" id="2442239at2759"/>
<comment type="caution">
    <text evidence="1">The sequence shown here is derived from an EMBL/GenBank/DDBJ whole genome shotgun (WGS) entry which is preliminary data.</text>
</comment>
<sequence length="68" mass="7505">MLNETALPSNYKILDKTSLSSNSDDEIQHNIQSNNITEINLEGSITDITSSFSQETIAPLFVGQVFET</sequence>
<dbReference type="Proteomes" id="UP000266673">
    <property type="component" value="Unassembled WGS sequence"/>
</dbReference>
<proteinExistence type="predicted"/>
<name>A0A397VAD0_9GLOM</name>
<reference evidence="1 2" key="1">
    <citation type="submission" date="2018-06" db="EMBL/GenBank/DDBJ databases">
        <title>Comparative genomics reveals the genomic features of Rhizophagus irregularis, R. cerebriforme, R. diaphanum and Gigaspora rosea, and their symbiotic lifestyle signature.</title>
        <authorList>
            <person name="Morin E."/>
            <person name="San Clemente H."/>
            <person name="Chen E.C.H."/>
            <person name="De La Providencia I."/>
            <person name="Hainaut M."/>
            <person name="Kuo A."/>
            <person name="Kohler A."/>
            <person name="Murat C."/>
            <person name="Tang N."/>
            <person name="Roy S."/>
            <person name="Loubradou J."/>
            <person name="Henrissat B."/>
            <person name="Grigoriev I.V."/>
            <person name="Corradi N."/>
            <person name="Roux C."/>
            <person name="Martin F.M."/>
        </authorList>
    </citation>
    <scope>NUCLEOTIDE SEQUENCE [LARGE SCALE GENOMIC DNA]</scope>
    <source>
        <strain evidence="1 2">DAOM 194757</strain>
    </source>
</reference>
<organism evidence="1 2">
    <name type="scientific">Gigaspora rosea</name>
    <dbReference type="NCBI Taxonomy" id="44941"/>
    <lineage>
        <taxon>Eukaryota</taxon>
        <taxon>Fungi</taxon>
        <taxon>Fungi incertae sedis</taxon>
        <taxon>Mucoromycota</taxon>
        <taxon>Glomeromycotina</taxon>
        <taxon>Glomeromycetes</taxon>
        <taxon>Diversisporales</taxon>
        <taxon>Gigasporaceae</taxon>
        <taxon>Gigaspora</taxon>
    </lineage>
</organism>
<dbReference type="EMBL" id="QKWP01000477">
    <property type="protein sequence ID" value="RIB19395.1"/>
    <property type="molecule type" value="Genomic_DNA"/>
</dbReference>